<accession>A0A3D9DW84</accession>
<evidence type="ECO:0000313" key="1">
    <source>
        <dbReference type="EMBL" id="REC95028.1"/>
    </source>
</evidence>
<dbReference type="AlphaFoldDB" id="A0A3D9DW84"/>
<dbReference type="Pfam" id="PF22752">
    <property type="entry name" value="DUF488-N3i"/>
    <property type="match status" value="1"/>
</dbReference>
<sequence>MQIQLKRIYDPVDQHDGHRVLIDGMWPRGVAKKDAHIDDWYRDIAPSKDLLKWFGHDRDRWEGFYDAYRKELREGDSTLPQTLREHAQKEGLTLLYAAKDEECNNAVVLRDFLKHTR</sequence>
<name>A0A3D9DW84_9GAMM</name>
<evidence type="ECO:0000313" key="2">
    <source>
        <dbReference type="Proteomes" id="UP000256334"/>
    </source>
</evidence>
<proteinExistence type="predicted"/>
<dbReference type="Proteomes" id="UP000256334">
    <property type="component" value="Unassembled WGS sequence"/>
</dbReference>
<gene>
    <name evidence="1" type="ORF">C8D72_1862</name>
</gene>
<reference evidence="1 2" key="1">
    <citation type="submission" date="2018-07" db="EMBL/GenBank/DDBJ databases">
        <title>Genomic Encyclopedia of Type Strains, Phase IV (KMG-IV): sequencing the most valuable type-strain genomes for metagenomic binning, comparative biology and taxonomic classification.</title>
        <authorList>
            <person name="Goeker M."/>
        </authorList>
    </citation>
    <scope>NUCLEOTIDE SEQUENCE [LARGE SCALE GENOMIC DNA]</scope>
    <source>
        <strain evidence="1 2">DSM 14324</strain>
    </source>
</reference>
<dbReference type="PANTHER" id="PTHR36849">
    <property type="entry name" value="CYTOPLASMIC PROTEIN-RELATED"/>
    <property type="match status" value="1"/>
</dbReference>
<dbReference type="InterPro" id="IPR052552">
    <property type="entry name" value="YeaO-like"/>
</dbReference>
<organism evidence="1 2">
    <name type="scientific">Kushneria indalinina DSM 14324</name>
    <dbReference type="NCBI Taxonomy" id="1122140"/>
    <lineage>
        <taxon>Bacteria</taxon>
        <taxon>Pseudomonadati</taxon>
        <taxon>Pseudomonadota</taxon>
        <taxon>Gammaproteobacteria</taxon>
        <taxon>Oceanospirillales</taxon>
        <taxon>Halomonadaceae</taxon>
        <taxon>Kushneria</taxon>
    </lineage>
</organism>
<comment type="caution">
    <text evidence="1">The sequence shown here is derived from an EMBL/GenBank/DDBJ whole genome shotgun (WGS) entry which is preliminary data.</text>
</comment>
<keyword evidence="2" id="KW-1185">Reference proteome</keyword>
<dbReference type="EMBL" id="QRDJ01000007">
    <property type="protein sequence ID" value="REC95028.1"/>
    <property type="molecule type" value="Genomic_DNA"/>
</dbReference>
<dbReference type="RefSeq" id="WP_115854111.1">
    <property type="nucleotide sequence ID" value="NZ_QRDJ01000007.1"/>
</dbReference>
<dbReference type="OrthoDB" id="9790745at2"/>
<dbReference type="PANTHER" id="PTHR36849:SF1">
    <property type="entry name" value="CYTOPLASMIC PROTEIN"/>
    <property type="match status" value="1"/>
</dbReference>
<protein>
    <submittedName>
        <fullName evidence="1">Uncharacterized protein YeaO (DUF488 family)</fullName>
    </submittedName>
</protein>